<keyword evidence="2" id="KW-1185">Reference proteome</keyword>
<evidence type="ECO:0000313" key="1">
    <source>
        <dbReference type="EMBL" id="MDV7136880.1"/>
    </source>
</evidence>
<proteinExistence type="predicted"/>
<name>A0ABU4F041_WILMA</name>
<protein>
    <submittedName>
        <fullName evidence="1">Uncharacterized protein</fullName>
    </submittedName>
</protein>
<gene>
    <name evidence="1" type="ORF">R4198_24585</name>
</gene>
<organism evidence="1 2">
    <name type="scientific">Williamsia marianensis</name>
    <dbReference type="NCBI Taxonomy" id="85044"/>
    <lineage>
        <taxon>Bacteria</taxon>
        <taxon>Bacillati</taxon>
        <taxon>Actinomycetota</taxon>
        <taxon>Actinomycetes</taxon>
        <taxon>Mycobacteriales</taxon>
        <taxon>Nocardiaceae</taxon>
        <taxon>Williamsia</taxon>
    </lineage>
</organism>
<dbReference type="Proteomes" id="UP001185792">
    <property type="component" value="Unassembled WGS sequence"/>
</dbReference>
<comment type="caution">
    <text evidence="1">The sequence shown here is derived from an EMBL/GenBank/DDBJ whole genome shotgun (WGS) entry which is preliminary data.</text>
</comment>
<dbReference type="RefSeq" id="WP_030174400.1">
    <property type="nucleotide sequence ID" value="NZ_JAWLUM010000006.1"/>
</dbReference>
<dbReference type="EMBL" id="JAWLUM010000006">
    <property type="protein sequence ID" value="MDV7136880.1"/>
    <property type="molecule type" value="Genomic_DNA"/>
</dbReference>
<accession>A0ABU4F041</accession>
<evidence type="ECO:0000313" key="2">
    <source>
        <dbReference type="Proteomes" id="UP001185792"/>
    </source>
</evidence>
<sequence length="68" mass="7477">MARRSLGPRKGYLVRVPEPVDLQALAQEAGYSAYSRYAADVFCEKAGRPDLMIGPDLKAAEQQLRLPA</sequence>
<reference evidence="1 2" key="1">
    <citation type="submission" date="2023-10" db="EMBL/GenBank/DDBJ databases">
        <title>Development of a sustainable strategy for remediation of hydrocarbon-contaminated territories based on the waste exchange concept.</title>
        <authorList>
            <person name="Krivoruchko A."/>
        </authorList>
    </citation>
    <scope>NUCLEOTIDE SEQUENCE [LARGE SCALE GENOMIC DNA]</scope>
    <source>
        <strain evidence="1 2">IEGM 1236</strain>
    </source>
</reference>